<evidence type="ECO:0000313" key="2">
    <source>
        <dbReference type="EMBL" id="MBM6700154.1"/>
    </source>
</evidence>
<dbReference type="AlphaFoldDB" id="A0A938WZH7"/>
<dbReference type="Proteomes" id="UP000718821">
    <property type="component" value="Unassembled WGS sequence"/>
</dbReference>
<gene>
    <name evidence="2" type="ORF">H7U32_07565</name>
</gene>
<name>A0A938WZH7_9BIFI</name>
<dbReference type="SUPFAM" id="SSF55469">
    <property type="entry name" value="FMN-dependent nitroreductase-like"/>
    <property type="match status" value="1"/>
</dbReference>
<organism evidence="2 3">
    <name type="scientific">Bifidobacterium pullorum subsp. saeculare</name>
    <dbReference type="NCBI Taxonomy" id="78257"/>
    <lineage>
        <taxon>Bacteria</taxon>
        <taxon>Bacillati</taxon>
        <taxon>Actinomycetota</taxon>
        <taxon>Actinomycetes</taxon>
        <taxon>Bifidobacteriales</taxon>
        <taxon>Bifidobacteriaceae</taxon>
        <taxon>Bifidobacterium</taxon>
    </lineage>
</organism>
<feature type="domain" description="Putative nitroreductase TM1586" evidence="1">
    <location>
        <begin position="1"/>
        <end position="218"/>
    </location>
</feature>
<dbReference type="Pfam" id="PF14512">
    <property type="entry name" value="TM1586_NiRdase"/>
    <property type="match status" value="1"/>
</dbReference>
<evidence type="ECO:0000259" key="1">
    <source>
        <dbReference type="Pfam" id="PF14512"/>
    </source>
</evidence>
<comment type="caution">
    <text evidence="2">The sequence shown here is derived from an EMBL/GenBank/DDBJ whole genome shotgun (WGS) entry which is preliminary data.</text>
</comment>
<dbReference type="InterPro" id="IPR000415">
    <property type="entry name" value="Nitroreductase-like"/>
</dbReference>
<accession>A0A938WZH7</accession>
<dbReference type="InterPro" id="IPR029478">
    <property type="entry name" value="TM1586_NiRdase"/>
</dbReference>
<dbReference type="Gene3D" id="3.40.109.10">
    <property type="entry name" value="NADH Oxidase"/>
    <property type="match status" value="1"/>
</dbReference>
<keyword evidence="3" id="KW-1185">Reference proteome</keyword>
<protein>
    <submittedName>
        <fullName evidence="2">Nitroreductase</fullName>
    </submittedName>
</protein>
<reference evidence="2" key="1">
    <citation type="submission" date="2020-08" db="EMBL/GenBank/DDBJ databases">
        <authorList>
            <person name="Cejkova D."/>
            <person name="Kubasova T."/>
            <person name="Jahodarova E."/>
            <person name="Rychlik I."/>
        </authorList>
    </citation>
    <scope>NUCLEOTIDE SEQUENCE</scope>
    <source>
        <strain evidence="2">An836</strain>
    </source>
</reference>
<dbReference type="GO" id="GO:0016491">
    <property type="term" value="F:oxidoreductase activity"/>
    <property type="evidence" value="ECO:0007669"/>
    <property type="project" value="InterPro"/>
</dbReference>
<evidence type="ECO:0000313" key="3">
    <source>
        <dbReference type="Proteomes" id="UP000718821"/>
    </source>
</evidence>
<reference evidence="2" key="2">
    <citation type="journal article" date="2021" name="Sci. Rep.">
        <title>The distribution of antibiotic resistance genes in chicken gut microbiota commensals.</title>
        <authorList>
            <person name="Juricova H."/>
            <person name="Matiasovicova J."/>
            <person name="Kubasova T."/>
            <person name="Cejkova D."/>
            <person name="Rychlik I."/>
        </authorList>
    </citation>
    <scope>NUCLEOTIDE SEQUENCE</scope>
    <source>
        <strain evidence="2">An836</strain>
    </source>
</reference>
<proteinExistence type="predicted"/>
<sequence>MERRHAVREYTDEPVGADAMDVLRAQAAACNAQSGLGIQLVEDDADAFGGCPTHYGRFRGVRHAIALVGPDDPARPASLDEQVGYYGERLALTATALGLATSWAVLHETTEHQGRWTIGAGERMPAAIAFGHGAREGRPHRSKPEDELGAVEHGSYAQAPAWFRAGVRAAMLAPSALGKQPFRLVLLADGRTVRAEALDGLQPWIGLGIARLHFELGAGGADFVWDRPLG</sequence>
<dbReference type="EMBL" id="JACLYU010000016">
    <property type="protein sequence ID" value="MBM6700154.1"/>
    <property type="molecule type" value="Genomic_DNA"/>
</dbReference>